<name>A0A9N9JUS5_9GLOM</name>
<protein>
    <submittedName>
        <fullName evidence="1">8346_t:CDS:1</fullName>
    </submittedName>
</protein>
<keyword evidence="2" id="KW-1185">Reference proteome</keyword>
<organism evidence="1 2">
    <name type="scientific">Dentiscutata erythropus</name>
    <dbReference type="NCBI Taxonomy" id="1348616"/>
    <lineage>
        <taxon>Eukaryota</taxon>
        <taxon>Fungi</taxon>
        <taxon>Fungi incertae sedis</taxon>
        <taxon>Mucoromycota</taxon>
        <taxon>Glomeromycotina</taxon>
        <taxon>Glomeromycetes</taxon>
        <taxon>Diversisporales</taxon>
        <taxon>Gigasporaceae</taxon>
        <taxon>Dentiscutata</taxon>
    </lineage>
</organism>
<accession>A0A9N9JUS5</accession>
<dbReference type="AlphaFoldDB" id="A0A9N9JUS5"/>
<reference evidence="1" key="1">
    <citation type="submission" date="2021-06" db="EMBL/GenBank/DDBJ databases">
        <authorList>
            <person name="Kallberg Y."/>
            <person name="Tangrot J."/>
            <person name="Rosling A."/>
        </authorList>
    </citation>
    <scope>NUCLEOTIDE SEQUENCE</scope>
    <source>
        <strain evidence="1">MA453B</strain>
    </source>
</reference>
<dbReference type="OrthoDB" id="2425219at2759"/>
<feature type="non-terminal residue" evidence="1">
    <location>
        <position position="85"/>
    </location>
</feature>
<dbReference type="EMBL" id="CAJVPY010031486">
    <property type="protein sequence ID" value="CAG8796641.1"/>
    <property type="molecule type" value="Genomic_DNA"/>
</dbReference>
<evidence type="ECO:0000313" key="2">
    <source>
        <dbReference type="Proteomes" id="UP000789405"/>
    </source>
</evidence>
<sequence length="85" mass="9177">HPVLARVKKQAGVRRKRPLVTIIAWITEPPVQLLTHVIPTSSLIHVFVPAANCTQKCGAANQACVDSCSGHCAATIIKTYTYKLA</sequence>
<comment type="caution">
    <text evidence="1">The sequence shown here is derived from an EMBL/GenBank/DDBJ whole genome shotgun (WGS) entry which is preliminary data.</text>
</comment>
<gene>
    <name evidence="1" type="ORF">DERYTH_LOCUS22526</name>
</gene>
<feature type="non-terminal residue" evidence="1">
    <location>
        <position position="1"/>
    </location>
</feature>
<evidence type="ECO:0000313" key="1">
    <source>
        <dbReference type="EMBL" id="CAG8796641.1"/>
    </source>
</evidence>
<dbReference type="Proteomes" id="UP000789405">
    <property type="component" value="Unassembled WGS sequence"/>
</dbReference>
<proteinExistence type="predicted"/>